<dbReference type="InterPro" id="IPR016160">
    <property type="entry name" value="Ald_DH_CS_CYS"/>
</dbReference>
<evidence type="ECO:0000256" key="3">
    <source>
        <dbReference type="RuleBase" id="RU003345"/>
    </source>
</evidence>
<keyword evidence="1 3" id="KW-0560">Oxidoreductase</keyword>
<dbReference type="FunFam" id="3.40.605.10:FF:000026">
    <property type="entry name" value="Aldehyde dehydrogenase, putative"/>
    <property type="match status" value="1"/>
</dbReference>
<evidence type="ECO:0000313" key="5">
    <source>
        <dbReference type="Proteomes" id="UP000095280"/>
    </source>
</evidence>
<dbReference type="Pfam" id="PF00171">
    <property type="entry name" value="Aldedh"/>
    <property type="match status" value="1"/>
</dbReference>
<organism evidence="5 6">
    <name type="scientific">Macrostomum lignano</name>
    <dbReference type="NCBI Taxonomy" id="282301"/>
    <lineage>
        <taxon>Eukaryota</taxon>
        <taxon>Metazoa</taxon>
        <taxon>Spiralia</taxon>
        <taxon>Lophotrochozoa</taxon>
        <taxon>Platyhelminthes</taxon>
        <taxon>Rhabditophora</taxon>
        <taxon>Macrostomorpha</taxon>
        <taxon>Macrostomida</taxon>
        <taxon>Macrostomidae</taxon>
        <taxon>Macrostomum</taxon>
    </lineage>
</organism>
<feature type="domain" description="Aldehyde dehydrogenase" evidence="4">
    <location>
        <begin position="84"/>
        <end position="345"/>
    </location>
</feature>
<protein>
    <submittedName>
        <fullName evidence="6">Aldedh domain-containing protein</fullName>
    </submittedName>
</protein>
<dbReference type="InterPro" id="IPR016161">
    <property type="entry name" value="Ald_DH/histidinol_DH"/>
</dbReference>
<dbReference type="Gene3D" id="3.40.605.10">
    <property type="entry name" value="Aldehyde Dehydrogenase, Chain A, domain 1"/>
    <property type="match status" value="1"/>
</dbReference>
<dbReference type="PANTHER" id="PTHR11699">
    <property type="entry name" value="ALDEHYDE DEHYDROGENASE-RELATED"/>
    <property type="match status" value="1"/>
</dbReference>
<reference evidence="6" key="1">
    <citation type="submission" date="2016-11" db="UniProtKB">
        <authorList>
            <consortium name="WormBaseParasite"/>
        </authorList>
    </citation>
    <scope>IDENTIFICATION</scope>
</reference>
<proteinExistence type="inferred from homology"/>
<dbReference type="InterPro" id="IPR016162">
    <property type="entry name" value="Ald_DH_N"/>
</dbReference>
<dbReference type="WBParaSite" id="maker-unitig_39429-snap-gene-0.2-mRNA-1">
    <property type="protein sequence ID" value="maker-unitig_39429-snap-gene-0.2-mRNA-1"/>
    <property type="gene ID" value="maker-unitig_39429-snap-gene-0.2"/>
</dbReference>
<dbReference type="InterPro" id="IPR016163">
    <property type="entry name" value="Ald_DH_C"/>
</dbReference>
<dbReference type="PROSITE" id="PS00070">
    <property type="entry name" value="ALDEHYDE_DEHYDR_CYS"/>
    <property type="match status" value="1"/>
</dbReference>
<dbReference type="SUPFAM" id="SSF53720">
    <property type="entry name" value="ALDH-like"/>
    <property type="match status" value="1"/>
</dbReference>
<dbReference type="AlphaFoldDB" id="A0A1I8FL48"/>
<dbReference type="InterPro" id="IPR015590">
    <property type="entry name" value="Aldehyde_DH_dom"/>
</dbReference>
<dbReference type="Gene3D" id="3.40.309.10">
    <property type="entry name" value="Aldehyde Dehydrogenase, Chain A, domain 2"/>
    <property type="match status" value="1"/>
</dbReference>
<evidence type="ECO:0000256" key="1">
    <source>
        <dbReference type="ARBA" id="ARBA00023002"/>
    </source>
</evidence>
<evidence type="ECO:0000313" key="6">
    <source>
        <dbReference type="WBParaSite" id="maker-unitig_39429-snap-gene-0.2-mRNA-1"/>
    </source>
</evidence>
<comment type="similarity">
    <text evidence="3">Belongs to the aldehyde dehydrogenase family.</text>
</comment>
<dbReference type="InterPro" id="IPR029510">
    <property type="entry name" value="Ald_DH_CS_GLU"/>
</dbReference>
<name>A0A1I8FL48_9PLAT</name>
<dbReference type="PROSITE" id="PS00687">
    <property type="entry name" value="ALDEHYDE_DEHYDR_GLU"/>
    <property type="match status" value="1"/>
</dbReference>
<evidence type="ECO:0000259" key="4">
    <source>
        <dbReference type="Pfam" id="PF00171"/>
    </source>
</evidence>
<accession>A0A1I8FL48</accession>
<sequence>MFSRPGAHSGRREPFGVCAGIGRLELSVSDGTCGNRASPGLRQRPGVQARPAHPLGAVQLAEIYGRGWPASRPLLRSAGWRPDTGRSSSQTPRHCEGVFTGGVAGGQAVAEAAGRLIRPVTLELGGKSPLIIFADADLDEAVRGAVLANYLCQGQVCSNAARVFVERRILDDFVDRLLRAVAGLRVGDPPMLTETAIGASISSQHAGTSLHRLAGARPRAPSGCSAATGVEVPGLETGHFLRPCVLANCSDGMRAVREEIFGAFDTEAEAVARANATEFGRVGGVFTRDLARAHRVIGELQAGSLYINTYNSYPARVPFGGYKMSGFGRENCAESLRSYSQVKSVYVECAASSCLPCPRADL</sequence>
<dbReference type="GO" id="GO:0016620">
    <property type="term" value="F:oxidoreductase activity, acting on the aldehyde or oxo group of donors, NAD or NADP as acceptor"/>
    <property type="evidence" value="ECO:0007669"/>
    <property type="project" value="InterPro"/>
</dbReference>
<dbReference type="Proteomes" id="UP000095280">
    <property type="component" value="Unplaced"/>
</dbReference>
<feature type="active site" evidence="2">
    <location>
        <position position="123"/>
    </location>
</feature>
<keyword evidence="5" id="KW-1185">Reference proteome</keyword>
<evidence type="ECO:0000256" key="2">
    <source>
        <dbReference type="PROSITE-ProRule" id="PRU10007"/>
    </source>
</evidence>